<dbReference type="Proteomes" id="UP000886740">
    <property type="component" value="Unassembled WGS sequence"/>
</dbReference>
<sequence>MRRRDNIKEAGPTGSRPVEGGPLAIYEVAAGCPFVLCGGRSVPTFYFLMAGEVHIEKAGTVYPLVCRELFAVLPNRQLKGRAMSDTVIVGCSLNAEFGGLSCDQVGPALLADAKPALFQTLAIHPLLFEEIWLYVRGRRDGKIPYGPYLHLKHEQVLLLLREIYSAESLASLCR</sequence>
<name>A0A9D2BHN0_9BACT</name>
<organism evidence="1 2">
    <name type="scientific">Candidatus Parabacteroides intestinipullorum</name>
    <dbReference type="NCBI Taxonomy" id="2838723"/>
    <lineage>
        <taxon>Bacteria</taxon>
        <taxon>Pseudomonadati</taxon>
        <taxon>Bacteroidota</taxon>
        <taxon>Bacteroidia</taxon>
        <taxon>Bacteroidales</taxon>
        <taxon>Tannerellaceae</taxon>
        <taxon>Parabacteroides</taxon>
    </lineage>
</organism>
<gene>
    <name evidence="1" type="ORF">H9977_12590</name>
</gene>
<comment type="caution">
    <text evidence="1">The sequence shown here is derived from an EMBL/GenBank/DDBJ whole genome shotgun (WGS) entry which is preliminary data.</text>
</comment>
<dbReference type="EMBL" id="DXEL01000085">
    <property type="protein sequence ID" value="HIX75852.1"/>
    <property type="molecule type" value="Genomic_DNA"/>
</dbReference>
<dbReference type="AlphaFoldDB" id="A0A9D2BHN0"/>
<reference evidence="1" key="2">
    <citation type="submission" date="2021-04" db="EMBL/GenBank/DDBJ databases">
        <authorList>
            <person name="Gilroy R."/>
        </authorList>
    </citation>
    <scope>NUCLEOTIDE SEQUENCE</scope>
    <source>
        <strain evidence="1">ChiGjej6B6-14162</strain>
    </source>
</reference>
<evidence type="ECO:0000313" key="1">
    <source>
        <dbReference type="EMBL" id="HIX75852.1"/>
    </source>
</evidence>
<accession>A0A9D2BHN0</accession>
<protein>
    <submittedName>
        <fullName evidence="1">Uncharacterized protein</fullName>
    </submittedName>
</protein>
<reference evidence="1" key="1">
    <citation type="journal article" date="2021" name="PeerJ">
        <title>Extensive microbial diversity within the chicken gut microbiome revealed by metagenomics and culture.</title>
        <authorList>
            <person name="Gilroy R."/>
            <person name="Ravi A."/>
            <person name="Getino M."/>
            <person name="Pursley I."/>
            <person name="Horton D.L."/>
            <person name="Alikhan N.F."/>
            <person name="Baker D."/>
            <person name="Gharbi K."/>
            <person name="Hall N."/>
            <person name="Watson M."/>
            <person name="Adriaenssens E.M."/>
            <person name="Foster-Nyarko E."/>
            <person name="Jarju S."/>
            <person name="Secka A."/>
            <person name="Antonio M."/>
            <person name="Oren A."/>
            <person name="Chaudhuri R.R."/>
            <person name="La Ragione R."/>
            <person name="Hildebrand F."/>
            <person name="Pallen M.J."/>
        </authorList>
    </citation>
    <scope>NUCLEOTIDE SEQUENCE</scope>
    <source>
        <strain evidence="1">ChiGjej6B6-14162</strain>
    </source>
</reference>
<evidence type="ECO:0000313" key="2">
    <source>
        <dbReference type="Proteomes" id="UP000886740"/>
    </source>
</evidence>
<proteinExistence type="predicted"/>